<dbReference type="Proteomes" id="UP000641646">
    <property type="component" value="Unassembled WGS sequence"/>
</dbReference>
<dbReference type="AlphaFoldDB" id="A0A926VM16"/>
<protein>
    <submittedName>
        <fullName evidence="2">Uncharacterized protein</fullName>
    </submittedName>
</protein>
<name>A0A926VM16_9CYAN</name>
<organism evidence="2 3">
    <name type="scientific">Aerosakkonema funiforme FACHB-1375</name>
    <dbReference type="NCBI Taxonomy" id="2949571"/>
    <lineage>
        <taxon>Bacteria</taxon>
        <taxon>Bacillati</taxon>
        <taxon>Cyanobacteriota</taxon>
        <taxon>Cyanophyceae</taxon>
        <taxon>Oscillatoriophycideae</taxon>
        <taxon>Aerosakkonematales</taxon>
        <taxon>Aerosakkonemataceae</taxon>
        <taxon>Aerosakkonema</taxon>
    </lineage>
</organism>
<evidence type="ECO:0000256" key="1">
    <source>
        <dbReference type="SAM" id="Coils"/>
    </source>
</evidence>
<sequence length="208" mass="23426">MTEPTVPTESVIVEVKSETTEIVQVNPETTDLVKKEMPNATEEVINETAALFEAIKKRVQLEIQAAGELTQEAYMNAVRQTQESLAENQAIAKERIDEAVRLVQQEAERNWLLIDAIKTRAQAEIQSAGEVTRENYLKAVRQAREAVEQNQSIEKERIEQAVQEIQKQAEKNWQVIVSEMESIGVRLADAAKSAWNALMAHLSKSDNK</sequence>
<feature type="coiled-coil region" evidence="1">
    <location>
        <begin position="136"/>
        <end position="168"/>
    </location>
</feature>
<gene>
    <name evidence="2" type="ORF">H6G03_34765</name>
</gene>
<keyword evidence="3" id="KW-1185">Reference proteome</keyword>
<reference evidence="2" key="1">
    <citation type="journal article" date="2015" name="ISME J.">
        <title>Draft Genome Sequence of Streptomyces incarnatus NRRL8089, which Produces the Nucleoside Antibiotic Sinefungin.</title>
        <authorList>
            <person name="Oshima K."/>
            <person name="Hattori M."/>
            <person name="Shimizu H."/>
            <person name="Fukuda K."/>
            <person name="Nemoto M."/>
            <person name="Inagaki K."/>
            <person name="Tamura T."/>
        </authorList>
    </citation>
    <scope>NUCLEOTIDE SEQUENCE</scope>
    <source>
        <strain evidence="2">FACHB-1375</strain>
    </source>
</reference>
<reference evidence="2" key="2">
    <citation type="submission" date="2020-08" db="EMBL/GenBank/DDBJ databases">
        <authorList>
            <person name="Chen M."/>
            <person name="Teng W."/>
            <person name="Zhao L."/>
            <person name="Hu C."/>
            <person name="Zhou Y."/>
            <person name="Han B."/>
            <person name="Song L."/>
            <person name="Shu W."/>
        </authorList>
    </citation>
    <scope>NUCLEOTIDE SEQUENCE</scope>
    <source>
        <strain evidence="2">FACHB-1375</strain>
    </source>
</reference>
<proteinExistence type="predicted"/>
<dbReference type="EMBL" id="JACJPW010000171">
    <property type="protein sequence ID" value="MBD2186163.1"/>
    <property type="molecule type" value="Genomic_DNA"/>
</dbReference>
<dbReference type="RefSeq" id="WP_190475212.1">
    <property type="nucleotide sequence ID" value="NZ_JACJPW010000171.1"/>
</dbReference>
<accession>A0A926VM16</accession>
<keyword evidence="1" id="KW-0175">Coiled coil</keyword>
<evidence type="ECO:0000313" key="2">
    <source>
        <dbReference type="EMBL" id="MBD2186163.1"/>
    </source>
</evidence>
<comment type="caution">
    <text evidence="2">The sequence shown here is derived from an EMBL/GenBank/DDBJ whole genome shotgun (WGS) entry which is preliminary data.</text>
</comment>
<evidence type="ECO:0000313" key="3">
    <source>
        <dbReference type="Proteomes" id="UP000641646"/>
    </source>
</evidence>